<organism evidence="2 3">
    <name type="scientific">Papaver somniferum</name>
    <name type="common">Opium poppy</name>
    <dbReference type="NCBI Taxonomy" id="3469"/>
    <lineage>
        <taxon>Eukaryota</taxon>
        <taxon>Viridiplantae</taxon>
        <taxon>Streptophyta</taxon>
        <taxon>Embryophyta</taxon>
        <taxon>Tracheophyta</taxon>
        <taxon>Spermatophyta</taxon>
        <taxon>Magnoliopsida</taxon>
        <taxon>Ranunculales</taxon>
        <taxon>Papaveraceae</taxon>
        <taxon>Papaveroideae</taxon>
        <taxon>Papaver</taxon>
    </lineage>
</organism>
<sequence length="73" mass="8931">MVLQKEYLDVILVPTGLFLMIGYHLFLLYRIRKFPHTTVIGYENHNKRAWVEGLMQRSDIWRQEIIHHFDQVY</sequence>
<gene>
    <name evidence="2" type="ORF">C5167_008972</name>
</gene>
<evidence type="ECO:0000256" key="1">
    <source>
        <dbReference type="SAM" id="Phobius"/>
    </source>
</evidence>
<dbReference type="PANTHER" id="PTHR31168">
    <property type="entry name" value="OS02G0292800 PROTEIN"/>
    <property type="match status" value="1"/>
</dbReference>
<keyword evidence="3" id="KW-1185">Reference proteome</keyword>
<protein>
    <submittedName>
        <fullName evidence="2">Uncharacterized protein</fullName>
    </submittedName>
</protein>
<keyword evidence="1" id="KW-1133">Transmembrane helix</keyword>
<feature type="transmembrane region" description="Helical" evidence="1">
    <location>
        <begin position="12"/>
        <end position="29"/>
    </location>
</feature>
<dbReference type="STRING" id="3469.A0A4Y7JYZ6"/>
<dbReference type="PANTHER" id="PTHR31168:SF21">
    <property type="entry name" value="EMB|CAB89385.1"/>
    <property type="match status" value="1"/>
</dbReference>
<evidence type="ECO:0000313" key="2">
    <source>
        <dbReference type="EMBL" id="RZC65282.1"/>
    </source>
</evidence>
<keyword evidence="1" id="KW-0812">Transmembrane</keyword>
<dbReference type="EMBL" id="CM010720">
    <property type="protein sequence ID" value="RZC65282.1"/>
    <property type="molecule type" value="Genomic_DNA"/>
</dbReference>
<reference evidence="2 3" key="1">
    <citation type="journal article" date="2018" name="Science">
        <title>The opium poppy genome and morphinan production.</title>
        <authorList>
            <person name="Guo L."/>
            <person name="Winzer T."/>
            <person name="Yang X."/>
            <person name="Li Y."/>
            <person name="Ning Z."/>
            <person name="He Z."/>
            <person name="Teodor R."/>
            <person name="Lu Y."/>
            <person name="Bowser T.A."/>
            <person name="Graham I.A."/>
            <person name="Ye K."/>
        </authorList>
    </citation>
    <scope>NUCLEOTIDE SEQUENCE [LARGE SCALE GENOMIC DNA]</scope>
    <source>
        <strain evidence="3">cv. HN1</strain>
        <tissue evidence="2">Leaves</tissue>
    </source>
</reference>
<dbReference type="Gramene" id="RZC65282">
    <property type="protein sequence ID" value="RZC65282"/>
    <property type="gene ID" value="C5167_008972"/>
</dbReference>
<dbReference type="Proteomes" id="UP000316621">
    <property type="component" value="Chromosome 6"/>
</dbReference>
<evidence type="ECO:0000313" key="3">
    <source>
        <dbReference type="Proteomes" id="UP000316621"/>
    </source>
</evidence>
<name>A0A4Y7JYZ6_PAPSO</name>
<proteinExistence type="predicted"/>
<dbReference type="AlphaFoldDB" id="A0A4Y7JYZ6"/>
<accession>A0A4Y7JYZ6</accession>
<dbReference type="InterPro" id="IPR006747">
    <property type="entry name" value="DUF599"/>
</dbReference>
<keyword evidence="1" id="KW-0472">Membrane</keyword>
<dbReference type="Pfam" id="PF04654">
    <property type="entry name" value="DUF599"/>
    <property type="match status" value="1"/>
</dbReference>